<dbReference type="RefSeq" id="WP_235293751.1">
    <property type="nucleotide sequence ID" value="NZ_BSOH01000020.1"/>
</dbReference>
<name>A0AA37WDZ6_9BACT</name>
<accession>A0AA37WDZ6</accession>
<dbReference type="InterPro" id="IPR011250">
    <property type="entry name" value="OMP/PagP_B-barrel"/>
</dbReference>
<organism evidence="2 3">
    <name type="scientific">Portibacter lacus</name>
    <dbReference type="NCBI Taxonomy" id="1099794"/>
    <lineage>
        <taxon>Bacteria</taxon>
        <taxon>Pseudomonadati</taxon>
        <taxon>Bacteroidota</taxon>
        <taxon>Saprospiria</taxon>
        <taxon>Saprospirales</taxon>
        <taxon>Haliscomenobacteraceae</taxon>
        <taxon>Portibacter</taxon>
    </lineage>
</organism>
<dbReference type="AlphaFoldDB" id="A0AA37WDZ6"/>
<gene>
    <name evidence="2" type="ORF">GCM10007940_30020</name>
</gene>
<dbReference type="Proteomes" id="UP001156666">
    <property type="component" value="Unassembled WGS sequence"/>
</dbReference>
<dbReference type="InterPro" id="IPR025665">
    <property type="entry name" value="Beta-barrel_OMP_2"/>
</dbReference>
<dbReference type="Gene3D" id="2.40.160.20">
    <property type="match status" value="1"/>
</dbReference>
<protein>
    <recommendedName>
        <fullName evidence="1">Outer membrane protein beta-barrel domain-containing protein</fullName>
    </recommendedName>
</protein>
<sequence length="215" mass="23994">MKHKLGFLIIISILSIQAIHSQLSIGFKGGYTNSFQEYGDVDLPQDAEIDVEGFNIGMLINYDLNNSFALEVSPAFVRRGAACMPGFINFSGDSDLLLSYAELPVYLAFKYPFMKNRITPFVKLGYSGNILLKAEEKIEVNFINDPSFNFTDITDNNTIRKIDHGIALGAGLNINAGLNTFVISIEHYRGFPDAEKLNTSKNRSLSYNFGIMQRI</sequence>
<feature type="domain" description="Outer membrane protein beta-barrel" evidence="1">
    <location>
        <begin position="22"/>
        <end position="192"/>
    </location>
</feature>
<comment type="caution">
    <text evidence="2">The sequence shown here is derived from an EMBL/GenBank/DDBJ whole genome shotgun (WGS) entry which is preliminary data.</text>
</comment>
<proteinExistence type="predicted"/>
<reference evidence="2" key="2">
    <citation type="submission" date="2023-01" db="EMBL/GenBank/DDBJ databases">
        <title>Draft genome sequence of Portibacter lacus strain NBRC 108769.</title>
        <authorList>
            <person name="Sun Q."/>
            <person name="Mori K."/>
        </authorList>
    </citation>
    <scope>NUCLEOTIDE SEQUENCE</scope>
    <source>
        <strain evidence="2">NBRC 108769</strain>
    </source>
</reference>
<dbReference type="SUPFAM" id="SSF56925">
    <property type="entry name" value="OMPA-like"/>
    <property type="match status" value="1"/>
</dbReference>
<evidence type="ECO:0000313" key="3">
    <source>
        <dbReference type="Proteomes" id="UP001156666"/>
    </source>
</evidence>
<dbReference type="EMBL" id="BSOH01000020">
    <property type="protein sequence ID" value="GLR18386.1"/>
    <property type="molecule type" value="Genomic_DNA"/>
</dbReference>
<keyword evidence="3" id="KW-1185">Reference proteome</keyword>
<evidence type="ECO:0000313" key="2">
    <source>
        <dbReference type="EMBL" id="GLR18386.1"/>
    </source>
</evidence>
<dbReference type="Pfam" id="PF13568">
    <property type="entry name" value="OMP_b-brl_2"/>
    <property type="match status" value="1"/>
</dbReference>
<reference evidence="2" key="1">
    <citation type="journal article" date="2014" name="Int. J. Syst. Evol. Microbiol.">
        <title>Complete genome sequence of Corynebacterium casei LMG S-19264T (=DSM 44701T), isolated from a smear-ripened cheese.</title>
        <authorList>
            <consortium name="US DOE Joint Genome Institute (JGI-PGF)"/>
            <person name="Walter F."/>
            <person name="Albersmeier A."/>
            <person name="Kalinowski J."/>
            <person name="Ruckert C."/>
        </authorList>
    </citation>
    <scope>NUCLEOTIDE SEQUENCE</scope>
    <source>
        <strain evidence="2">NBRC 108769</strain>
    </source>
</reference>
<evidence type="ECO:0000259" key="1">
    <source>
        <dbReference type="Pfam" id="PF13568"/>
    </source>
</evidence>